<protein>
    <submittedName>
        <fullName evidence="1">Uncharacterized protein</fullName>
    </submittedName>
</protein>
<evidence type="ECO:0000313" key="1">
    <source>
        <dbReference type="EMBL" id="CAI5453259.1"/>
    </source>
</evidence>
<evidence type="ECO:0000313" key="2">
    <source>
        <dbReference type="Proteomes" id="UP001152747"/>
    </source>
</evidence>
<accession>A0A9P1IY84</accession>
<name>A0A9P1IY84_9PELO</name>
<comment type="caution">
    <text evidence="1">The sequence shown here is derived from an EMBL/GenBank/DDBJ whole genome shotgun (WGS) entry which is preliminary data.</text>
</comment>
<dbReference type="Proteomes" id="UP001152747">
    <property type="component" value="Unassembled WGS sequence"/>
</dbReference>
<gene>
    <name evidence="1" type="ORF">CAMP_LOCUS15896</name>
</gene>
<organism evidence="1 2">
    <name type="scientific">Caenorhabditis angaria</name>
    <dbReference type="NCBI Taxonomy" id="860376"/>
    <lineage>
        <taxon>Eukaryota</taxon>
        <taxon>Metazoa</taxon>
        <taxon>Ecdysozoa</taxon>
        <taxon>Nematoda</taxon>
        <taxon>Chromadorea</taxon>
        <taxon>Rhabditida</taxon>
        <taxon>Rhabditina</taxon>
        <taxon>Rhabditomorpha</taxon>
        <taxon>Rhabditoidea</taxon>
        <taxon>Rhabditidae</taxon>
        <taxon>Peloderinae</taxon>
        <taxon>Caenorhabditis</taxon>
    </lineage>
</organism>
<proteinExistence type="predicted"/>
<keyword evidence="2" id="KW-1185">Reference proteome</keyword>
<dbReference type="AlphaFoldDB" id="A0A9P1IY84"/>
<reference evidence="1" key="1">
    <citation type="submission" date="2022-11" db="EMBL/GenBank/DDBJ databases">
        <authorList>
            <person name="Kikuchi T."/>
        </authorList>
    </citation>
    <scope>NUCLEOTIDE SEQUENCE</scope>
    <source>
        <strain evidence="1">PS1010</strain>
    </source>
</reference>
<sequence>MIFSSDQLCTRLRRIQKSPAPSNKQEIEQLLSSVNDLKSYNHLLWRTIDSVLKSSRDNSNFVRYLAECGHFQSFDLLNSLLDLPRS</sequence>
<dbReference type="EMBL" id="CANHGI010000005">
    <property type="protein sequence ID" value="CAI5453259.1"/>
    <property type="molecule type" value="Genomic_DNA"/>
</dbReference>